<feature type="domain" description="Histidine kinase" evidence="8">
    <location>
        <begin position="311"/>
        <end position="482"/>
    </location>
</feature>
<keyword evidence="4 9" id="KW-0418">Kinase</keyword>
<dbReference type="Gene3D" id="3.30.565.10">
    <property type="entry name" value="Histidine kinase-like ATPase, C-terminal domain"/>
    <property type="match status" value="1"/>
</dbReference>
<dbReference type="PANTHER" id="PTHR43711:SF26">
    <property type="entry name" value="SENSOR HISTIDINE KINASE RCSC"/>
    <property type="match status" value="1"/>
</dbReference>
<keyword evidence="6" id="KW-1133">Transmembrane helix</keyword>
<dbReference type="AlphaFoldDB" id="A0A2V1ILF0"/>
<dbReference type="SMART" id="SM00387">
    <property type="entry name" value="HATPase_c"/>
    <property type="match status" value="1"/>
</dbReference>
<protein>
    <recommendedName>
        <fullName evidence="2">histidine kinase</fullName>
        <ecNumber evidence="2">2.7.13.3</ecNumber>
    </recommendedName>
</protein>
<dbReference type="Pfam" id="PF02518">
    <property type="entry name" value="HATPase_c"/>
    <property type="match status" value="1"/>
</dbReference>
<dbReference type="GO" id="GO:0004673">
    <property type="term" value="F:protein histidine kinase activity"/>
    <property type="evidence" value="ECO:0007669"/>
    <property type="project" value="UniProtKB-EC"/>
</dbReference>
<keyword evidence="7" id="KW-0732">Signal</keyword>
<dbReference type="GO" id="GO:0000160">
    <property type="term" value="P:phosphorelay signal transduction system"/>
    <property type="evidence" value="ECO:0007669"/>
    <property type="project" value="UniProtKB-KW"/>
</dbReference>
<evidence type="ECO:0000313" key="10">
    <source>
        <dbReference type="Proteomes" id="UP000244905"/>
    </source>
</evidence>
<evidence type="ECO:0000256" key="1">
    <source>
        <dbReference type="ARBA" id="ARBA00000085"/>
    </source>
</evidence>
<evidence type="ECO:0000256" key="3">
    <source>
        <dbReference type="ARBA" id="ARBA00022679"/>
    </source>
</evidence>
<comment type="catalytic activity">
    <reaction evidence="1">
        <text>ATP + protein L-histidine = ADP + protein N-phospho-L-histidine.</text>
        <dbReference type="EC" id="2.7.13.3"/>
    </reaction>
</comment>
<evidence type="ECO:0000256" key="6">
    <source>
        <dbReference type="SAM" id="Phobius"/>
    </source>
</evidence>
<dbReference type="InterPro" id="IPR003594">
    <property type="entry name" value="HATPase_dom"/>
</dbReference>
<dbReference type="RefSeq" id="WP_107031672.1">
    <property type="nucleotide sequence ID" value="NZ_CAJSYL010000007.1"/>
</dbReference>
<evidence type="ECO:0000256" key="4">
    <source>
        <dbReference type="ARBA" id="ARBA00022777"/>
    </source>
</evidence>
<dbReference type="PANTHER" id="PTHR43711">
    <property type="entry name" value="TWO-COMPONENT HISTIDINE KINASE"/>
    <property type="match status" value="1"/>
</dbReference>
<evidence type="ECO:0000313" key="9">
    <source>
        <dbReference type="EMBL" id="PWB03313.1"/>
    </source>
</evidence>
<keyword evidence="3" id="KW-0808">Transferase</keyword>
<keyword evidence="10" id="KW-1185">Reference proteome</keyword>
<dbReference type="Proteomes" id="UP000244905">
    <property type="component" value="Unassembled WGS sequence"/>
</dbReference>
<keyword evidence="6" id="KW-0472">Membrane</keyword>
<dbReference type="InterPro" id="IPR005467">
    <property type="entry name" value="His_kinase_dom"/>
</dbReference>
<evidence type="ECO:0000256" key="7">
    <source>
        <dbReference type="SAM" id="SignalP"/>
    </source>
</evidence>
<dbReference type="PROSITE" id="PS50109">
    <property type="entry name" value="HIS_KIN"/>
    <property type="match status" value="1"/>
</dbReference>
<accession>A0A2V1ILF0</accession>
<dbReference type="SUPFAM" id="SSF55874">
    <property type="entry name" value="ATPase domain of HSP90 chaperone/DNA topoisomerase II/histidine kinase"/>
    <property type="match status" value="1"/>
</dbReference>
<feature type="signal peptide" evidence="7">
    <location>
        <begin position="1"/>
        <end position="20"/>
    </location>
</feature>
<keyword evidence="6" id="KW-0812">Transmembrane</keyword>
<sequence>MKRLFTLVIALTAAAFGMWADSQTELNRQLKAYNSQMAAHQYLPAARSAAAAAAICADAKNYDGAFRLLANNDKTLAERHISPDSLPAVFYTTERARFLIYRNLSNNSDAGRSLAKMAGYAKKAGNKELTSDMLFNEAQYYYAINQTAKGDLCIARLIKQYDQANDYKAADKAYQDLIERAVSANDARLVEHTYENYMRWSDSIEAITAHTELGKVKQEYAESQETIAEKDHTIKARTGWVVTFITLFVIALAALGVGAMFYWRVVAKNRRMKKSVDTANAESAAKSAILHNMSSQMEPTLEQLDQTDPAVRNLRGYVRRVGELSDVESAGQLDEEALEEVNLQTFCDAIADKIRPMLNPRVVLHLDGCKGYARIDAPEVDKILTHLLGNAAKHTAEGGKITLAYRKRGAKSHQFIVTDTSPGIPENERENLFKPFATPTDLSKGARLGLPICALRAEKINGSLTLDPSVTTGASFILTLHS</sequence>
<evidence type="ECO:0000256" key="5">
    <source>
        <dbReference type="ARBA" id="ARBA00023012"/>
    </source>
</evidence>
<gene>
    <name evidence="9" type="ORF">C5O23_03970</name>
</gene>
<dbReference type="GeneID" id="82525509"/>
<dbReference type="EC" id="2.7.13.3" evidence="2"/>
<organism evidence="9 10">
    <name type="scientific">Duncaniella muris</name>
    <dbReference type="NCBI Taxonomy" id="2094150"/>
    <lineage>
        <taxon>Bacteria</taxon>
        <taxon>Pseudomonadati</taxon>
        <taxon>Bacteroidota</taxon>
        <taxon>Bacteroidia</taxon>
        <taxon>Bacteroidales</taxon>
        <taxon>Muribaculaceae</taxon>
        <taxon>Duncaniella</taxon>
    </lineage>
</organism>
<evidence type="ECO:0000256" key="2">
    <source>
        <dbReference type="ARBA" id="ARBA00012438"/>
    </source>
</evidence>
<feature type="transmembrane region" description="Helical" evidence="6">
    <location>
        <begin position="240"/>
        <end position="263"/>
    </location>
</feature>
<feature type="chain" id="PRO_5016163569" description="histidine kinase" evidence="7">
    <location>
        <begin position="21"/>
        <end position="482"/>
    </location>
</feature>
<keyword evidence="5" id="KW-0902">Two-component regulatory system</keyword>
<reference evidence="10" key="1">
    <citation type="submission" date="2018-02" db="EMBL/GenBank/DDBJ databases">
        <authorList>
            <person name="Clavel T."/>
            <person name="Strowig T."/>
        </authorList>
    </citation>
    <scope>NUCLEOTIDE SEQUENCE [LARGE SCALE GENOMIC DNA]</scope>
    <source>
        <strain evidence="10">DSM 103720</strain>
    </source>
</reference>
<name>A0A2V1ILF0_9BACT</name>
<proteinExistence type="predicted"/>
<comment type="caution">
    <text evidence="9">The sequence shown here is derived from an EMBL/GenBank/DDBJ whole genome shotgun (WGS) entry which is preliminary data.</text>
</comment>
<dbReference type="EMBL" id="PUEC01000006">
    <property type="protein sequence ID" value="PWB03313.1"/>
    <property type="molecule type" value="Genomic_DNA"/>
</dbReference>
<evidence type="ECO:0000259" key="8">
    <source>
        <dbReference type="PROSITE" id="PS50109"/>
    </source>
</evidence>
<dbReference type="InterPro" id="IPR036890">
    <property type="entry name" value="HATPase_C_sf"/>
</dbReference>
<dbReference type="InterPro" id="IPR050736">
    <property type="entry name" value="Sensor_HK_Regulatory"/>
</dbReference>